<evidence type="ECO:0000313" key="6">
    <source>
        <dbReference type="EnsemblMetazoa" id="CJA02220.1"/>
    </source>
</evidence>
<evidence type="ECO:0000256" key="4">
    <source>
        <dbReference type="ARBA" id="ARBA00023002"/>
    </source>
</evidence>
<keyword evidence="3" id="KW-0274">FAD</keyword>
<dbReference type="InterPro" id="IPR027477">
    <property type="entry name" value="Succ_DH/fumarate_Rdtase_cat_sf"/>
</dbReference>
<reference evidence="6" key="2">
    <citation type="submission" date="2022-06" db="UniProtKB">
        <authorList>
            <consortium name="EnsemblMetazoa"/>
        </authorList>
    </citation>
    <scope>IDENTIFICATION</scope>
    <source>
        <strain evidence="6">DF5081</strain>
    </source>
</reference>
<proteinExistence type="predicted"/>
<dbReference type="SUPFAM" id="SSF56425">
    <property type="entry name" value="Succinate dehydrogenase/fumarate reductase flavoprotein, catalytic domain"/>
    <property type="match status" value="1"/>
</dbReference>
<dbReference type="SUPFAM" id="SSF51905">
    <property type="entry name" value="FAD/NAD(P)-binding domain"/>
    <property type="match status" value="1"/>
</dbReference>
<evidence type="ECO:0000256" key="3">
    <source>
        <dbReference type="ARBA" id="ARBA00022827"/>
    </source>
</evidence>
<protein>
    <submittedName>
        <fullName evidence="6">FAD_binding_2 domain-containing protein</fullName>
    </submittedName>
</protein>
<dbReference type="InterPro" id="IPR050315">
    <property type="entry name" value="FAD-oxidoreductase_2"/>
</dbReference>
<name>A0A8R1DGM9_CAEJA</name>
<dbReference type="AlphaFoldDB" id="A0A8R1DGM9"/>
<dbReference type="PANTHER" id="PTHR43400">
    <property type="entry name" value="FUMARATE REDUCTASE"/>
    <property type="match status" value="1"/>
</dbReference>
<keyword evidence="7" id="KW-1185">Reference proteome</keyword>
<sequence>MQKITKSAFCKKYDNADELANALNVDSEVIKSTLEDYEKLFNGEGEDTFGKKVFPVAAISANEPIYAAIVTPAIHYTMGGLKIDENAQVLDEQDQPIPGLFAAGEVTGGVHGSNRLAGNSLLECVVFGRIAGVSGNGAARGAPKAEL</sequence>
<dbReference type="Gene3D" id="3.50.50.60">
    <property type="entry name" value="FAD/NAD(P)-binding domain"/>
    <property type="match status" value="1"/>
</dbReference>
<dbReference type="PANTHER" id="PTHR43400:SF7">
    <property type="entry name" value="FAD-DEPENDENT OXIDOREDUCTASE 2 FAD BINDING DOMAIN-CONTAINING PROTEIN"/>
    <property type="match status" value="1"/>
</dbReference>
<feature type="domain" description="FAD-dependent oxidoreductase 2 FAD-binding" evidence="5">
    <location>
        <begin position="24"/>
        <end position="121"/>
    </location>
</feature>
<organism evidence="6 7">
    <name type="scientific">Caenorhabditis japonica</name>
    <dbReference type="NCBI Taxonomy" id="281687"/>
    <lineage>
        <taxon>Eukaryota</taxon>
        <taxon>Metazoa</taxon>
        <taxon>Ecdysozoa</taxon>
        <taxon>Nematoda</taxon>
        <taxon>Chromadorea</taxon>
        <taxon>Rhabditida</taxon>
        <taxon>Rhabditina</taxon>
        <taxon>Rhabditomorpha</taxon>
        <taxon>Rhabditoidea</taxon>
        <taxon>Rhabditidae</taxon>
        <taxon>Peloderinae</taxon>
        <taxon>Caenorhabditis</taxon>
    </lineage>
</organism>
<dbReference type="Proteomes" id="UP000005237">
    <property type="component" value="Unassembled WGS sequence"/>
</dbReference>
<dbReference type="EnsemblMetazoa" id="CJA02220.1">
    <property type="protein sequence ID" value="CJA02220.1"/>
    <property type="gene ID" value="WBGene00121424"/>
</dbReference>
<comment type="cofactor">
    <cofactor evidence="1">
        <name>FAD</name>
        <dbReference type="ChEBI" id="CHEBI:57692"/>
    </cofactor>
</comment>
<evidence type="ECO:0000256" key="2">
    <source>
        <dbReference type="ARBA" id="ARBA00022630"/>
    </source>
</evidence>
<keyword evidence="2" id="KW-0285">Flavoprotein</keyword>
<dbReference type="Gene3D" id="3.90.700.10">
    <property type="entry name" value="Succinate dehydrogenase/fumarate reductase flavoprotein, catalytic domain"/>
    <property type="match status" value="1"/>
</dbReference>
<dbReference type="InterPro" id="IPR036188">
    <property type="entry name" value="FAD/NAD-bd_sf"/>
</dbReference>
<keyword evidence="4" id="KW-0560">Oxidoreductase</keyword>
<evidence type="ECO:0000313" key="7">
    <source>
        <dbReference type="Proteomes" id="UP000005237"/>
    </source>
</evidence>
<reference evidence="7" key="1">
    <citation type="submission" date="2010-08" db="EMBL/GenBank/DDBJ databases">
        <authorList>
            <consortium name="Caenorhabditis japonica Sequencing Consortium"/>
            <person name="Wilson R.K."/>
        </authorList>
    </citation>
    <scope>NUCLEOTIDE SEQUENCE [LARGE SCALE GENOMIC DNA]</scope>
    <source>
        <strain evidence="7">DF5081</strain>
    </source>
</reference>
<evidence type="ECO:0000256" key="1">
    <source>
        <dbReference type="ARBA" id="ARBA00001974"/>
    </source>
</evidence>
<dbReference type="InterPro" id="IPR003953">
    <property type="entry name" value="FAD-dep_OxRdtase_2_FAD-bd"/>
</dbReference>
<accession>A0A8R1DGM9</accession>
<dbReference type="GO" id="GO:0016491">
    <property type="term" value="F:oxidoreductase activity"/>
    <property type="evidence" value="ECO:0007669"/>
    <property type="project" value="UniProtKB-KW"/>
</dbReference>
<dbReference type="Pfam" id="PF00890">
    <property type="entry name" value="FAD_binding_2"/>
    <property type="match status" value="1"/>
</dbReference>
<evidence type="ECO:0000259" key="5">
    <source>
        <dbReference type="Pfam" id="PF00890"/>
    </source>
</evidence>